<organism evidence="2 4">
    <name type="scientific">Caproicibacterium lactatifermentans</name>
    <dbReference type="NCBI Taxonomy" id="2666138"/>
    <lineage>
        <taxon>Bacteria</taxon>
        <taxon>Bacillati</taxon>
        <taxon>Bacillota</taxon>
        <taxon>Clostridia</taxon>
        <taxon>Eubacteriales</taxon>
        <taxon>Oscillospiraceae</taxon>
        <taxon>Caproicibacterium</taxon>
    </lineage>
</organism>
<proteinExistence type="predicted"/>
<dbReference type="KEGG" id="clf:GJQ69_08505"/>
<dbReference type="PANTHER" id="PTHR42956:SF1">
    <property type="entry name" value="NITROGENASE IRON-MOLYBDENUM COFACTOR BIOSYNTHESIS PROTEIN NIFE"/>
    <property type="match status" value="1"/>
</dbReference>
<evidence type="ECO:0000313" key="5">
    <source>
        <dbReference type="Proteomes" id="UP000509623"/>
    </source>
</evidence>
<reference evidence="4 5" key="1">
    <citation type="submission" date="2019-11" db="EMBL/GenBank/DDBJ databases">
        <authorList>
            <person name="Ren C."/>
            <person name="Wang H."/>
            <person name="Xu Y."/>
        </authorList>
    </citation>
    <scope>NUCLEOTIDE SEQUENCE [LARGE SCALE GENOMIC DNA]</scope>
    <source>
        <strain evidence="5">JNU-WLY1368</strain>
        <strain evidence="2 4">LBM 19010</strain>
    </source>
</reference>
<dbReference type="PANTHER" id="PTHR42956">
    <property type="entry name" value="NITROGENASE IRON-MOLYBDENUM COFACTOR BIOSYNTHESIS PROTEIN NIFE"/>
    <property type="match status" value="1"/>
</dbReference>
<feature type="domain" description="Nitrogenase/oxidoreductase component 1" evidence="1">
    <location>
        <begin position="28"/>
        <end position="256"/>
    </location>
</feature>
<reference evidence="3" key="3">
    <citation type="journal article" date="2022" name="Int. J. Syst. Evol. Microbiol.">
        <title>Caproicibacterium lactatifermentans sp. nov., isolated from pit clay used for the production of Chinese strong aroma-type liquor.</title>
        <authorList>
            <person name="Wang H."/>
            <person name="Gu Y."/>
            <person name="Zhao D."/>
            <person name="Qiao Z."/>
            <person name="Zheng J."/>
            <person name="Gao J."/>
            <person name="Ren C."/>
            <person name="Xu Y."/>
        </authorList>
    </citation>
    <scope>NUCLEOTIDE SEQUENCE</scope>
    <source>
        <strain evidence="3">JNU-WLY1368</strain>
    </source>
</reference>
<dbReference type="InterPro" id="IPR049939">
    <property type="entry name" value="NifE-like"/>
</dbReference>
<dbReference type="Proteomes" id="UP000501316">
    <property type="component" value="Chromosome"/>
</dbReference>
<dbReference type="InterPro" id="IPR000510">
    <property type="entry name" value="Nase/OxRdtase_comp1"/>
</dbReference>
<dbReference type="RefSeq" id="WP_086036796.1">
    <property type="nucleotide sequence ID" value="NZ_CP046161.1"/>
</dbReference>
<name>A0A859DTJ6_9FIRM</name>
<protein>
    <submittedName>
        <fullName evidence="2">Oxidoreductase</fullName>
    </submittedName>
</protein>
<evidence type="ECO:0000313" key="2">
    <source>
        <dbReference type="EMBL" id="QKN24825.1"/>
    </source>
</evidence>
<gene>
    <name evidence="2" type="ORF">GJQ69_08505</name>
    <name evidence="3" type="ORF">GKP14_05285</name>
</gene>
<dbReference type="EMBL" id="CP046051">
    <property type="protein sequence ID" value="QKN24825.1"/>
    <property type="molecule type" value="Genomic_DNA"/>
</dbReference>
<accession>A0A859DTJ6</accession>
<dbReference type="Proteomes" id="UP000509623">
    <property type="component" value="Chromosome"/>
</dbReference>
<sequence length="379" mass="40224">MKHTAGMIPIYAADNAGICSALYELGGMTVIHDASGCNSTYTTHDEPRWYDMPSMIYISGLTEMDAILGDDEKLITDIAETSAKLHPAFIALCSSPIPAMTGTDFPAIASLLQKRTGIPCFSFRADGMHSYLVGASDAFRVLAETVCLADVEKSADLSVNLLGATPLDFSVNGSVPSMKQWLRQNGFRLVSCFAMGSTLEEIAQAGSASVNLVVSFSGLAAAKVLRRRFGTPYVVGVPFGEAYAAALAAELKAAAQSGRCCTACTHRSGHAAGLAVVGESVSAGSLACAIELETGRPAHVLCTLETDPELLKQGDQTAPEEDDLIRLFPQAAGIIADPLFSPICPTDVSFYPLPHTAFSGRCFQRRTPNLINHKLKRIL</sequence>
<dbReference type="Gene3D" id="3.40.50.1980">
    <property type="entry name" value="Nitrogenase molybdenum iron protein domain"/>
    <property type="match status" value="2"/>
</dbReference>
<dbReference type="Pfam" id="PF00148">
    <property type="entry name" value="Oxidored_nitro"/>
    <property type="match status" value="1"/>
</dbReference>
<evidence type="ECO:0000259" key="1">
    <source>
        <dbReference type="Pfam" id="PF00148"/>
    </source>
</evidence>
<dbReference type="EMBL" id="CP046161">
    <property type="protein sequence ID" value="QKO31190.1"/>
    <property type="molecule type" value="Genomic_DNA"/>
</dbReference>
<evidence type="ECO:0000313" key="4">
    <source>
        <dbReference type="Proteomes" id="UP000501316"/>
    </source>
</evidence>
<evidence type="ECO:0000313" key="3">
    <source>
        <dbReference type="EMBL" id="QKO31190.1"/>
    </source>
</evidence>
<dbReference type="AlphaFoldDB" id="A0A859DTJ6"/>
<reference evidence="3" key="2">
    <citation type="journal article" date="2021" name="Appl. Environ. Microbiol.">
        <title>Adaptability of a Caproate-Producing Bacterium Contributes to Its Dominance in an Anaerobic Fermentation System.</title>
        <authorList>
            <person name="Wang H."/>
            <person name="Gu Y."/>
            <person name="Zhou W."/>
            <person name="Zhao D."/>
            <person name="Qiao Z."/>
            <person name="Zheng J."/>
            <person name="Gao J."/>
            <person name="Chen X."/>
            <person name="Ren C."/>
            <person name="Xu Y."/>
        </authorList>
    </citation>
    <scope>NUCLEOTIDE SEQUENCE</scope>
    <source>
        <strain evidence="3">JNU-WLY1368</strain>
    </source>
</reference>
<keyword evidence="5" id="KW-1185">Reference proteome</keyword>
<dbReference type="GO" id="GO:0016491">
    <property type="term" value="F:oxidoreductase activity"/>
    <property type="evidence" value="ECO:0007669"/>
    <property type="project" value="InterPro"/>
</dbReference>
<dbReference type="SUPFAM" id="SSF53807">
    <property type="entry name" value="Helical backbone' metal receptor"/>
    <property type="match status" value="1"/>
</dbReference>